<accession>A0ABW4XC60</accession>
<evidence type="ECO:0000313" key="2">
    <source>
        <dbReference type="EMBL" id="MFD2092469.1"/>
    </source>
</evidence>
<proteinExistence type="predicted"/>
<evidence type="ECO:0000256" key="1">
    <source>
        <dbReference type="SAM" id="MobiDB-lite"/>
    </source>
</evidence>
<feature type="compositionally biased region" description="Low complexity" evidence="1">
    <location>
        <begin position="120"/>
        <end position="130"/>
    </location>
</feature>
<dbReference type="EMBL" id="JBHUHP010000010">
    <property type="protein sequence ID" value="MFD2092469.1"/>
    <property type="molecule type" value="Genomic_DNA"/>
</dbReference>
<reference evidence="3" key="1">
    <citation type="journal article" date="2019" name="Int. J. Syst. Evol. Microbiol.">
        <title>The Global Catalogue of Microorganisms (GCM) 10K type strain sequencing project: providing services to taxonomists for standard genome sequencing and annotation.</title>
        <authorList>
            <consortium name="The Broad Institute Genomics Platform"/>
            <consortium name="The Broad Institute Genome Sequencing Center for Infectious Disease"/>
            <person name="Wu L."/>
            <person name="Ma J."/>
        </authorList>
    </citation>
    <scope>NUCLEOTIDE SEQUENCE [LARGE SCALE GENOMIC DNA]</scope>
    <source>
        <strain evidence="3">JCM 3338</strain>
    </source>
</reference>
<keyword evidence="3" id="KW-1185">Reference proteome</keyword>
<dbReference type="InterPro" id="IPR025859">
    <property type="entry name" value="AurF/CmlI"/>
</dbReference>
<dbReference type="Proteomes" id="UP001597402">
    <property type="component" value="Unassembled WGS sequence"/>
</dbReference>
<name>A0ABW4XC60_9ACTN</name>
<organism evidence="2 3">
    <name type="scientific">Blastococcus deserti</name>
    <dbReference type="NCBI Taxonomy" id="2259033"/>
    <lineage>
        <taxon>Bacteria</taxon>
        <taxon>Bacillati</taxon>
        <taxon>Actinomycetota</taxon>
        <taxon>Actinomycetes</taxon>
        <taxon>Geodermatophilales</taxon>
        <taxon>Geodermatophilaceae</taxon>
        <taxon>Blastococcus</taxon>
    </lineage>
</organism>
<feature type="compositionally biased region" description="Polar residues" evidence="1">
    <location>
        <begin position="1"/>
        <end position="17"/>
    </location>
</feature>
<comment type="caution">
    <text evidence="2">The sequence shown here is derived from an EMBL/GenBank/DDBJ whole genome shotgun (WGS) entry which is preliminary data.</text>
</comment>
<feature type="region of interest" description="Disordered" evidence="1">
    <location>
        <begin position="120"/>
        <end position="141"/>
    </location>
</feature>
<protein>
    <submittedName>
        <fullName evidence="2">Diiron oxygenase</fullName>
    </submittedName>
</protein>
<dbReference type="RefSeq" id="WP_376876413.1">
    <property type="nucleotide sequence ID" value="NZ_JBHUHP010000010.1"/>
</dbReference>
<gene>
    <name evidence="2" type="ORF">ACFSHS_12900</name>
</gene>
<dbReference type="Pfam" id="PF11583">
    <property type="entry name" value="AurF"/>
    <property type="match status" value="1"/>
</dbReference>
<feature type="region of interest" description="Disordered" evidence="1">
    <location>
        <begin position="1"/>
        <end position="33"/>
    </location>
</feature>
<evidence type="ECO:0000313" key="3">
    <source>
        <dbReference type="Proteomes" id="UP001597402"/>
    </source>
</evidence>
<sequence>MTATIPSTVPTTATGQSGRRPVDREELSTRLQGSAVKKSYDPLVDIDWEAPIPDSLYGLSPRGSTLYRRRCGARRARSSGSPGSIPDGEGRGAGRRAPQGWAARRLGRCVIAGPIPWTRTTPCGTRTGTTDAGQPWASWVA</sequence>
<feature type="region of interest" description="Disordered" evidence="1">
    <location>
        <begin position="72"/>
        <end position="100"/>
    </location>
</feature>